<evidence type="ECO:0000313" key="3">
    <source>
        <dbReference type="Proteomes" id="UP001107558"/>
    </source>
</evidence>
<dbReference type="InterPro" id="IPR006616">
    <property type="entry name" value="DM9_repeat"/>
</dbReference>
<dbReference type="AlphaFoldDB" id="A0A9J6BC49"/>
<dbReference type="Proteomes" id="UP001107558">
    <property type="component" value="Chromosome 4"/>
</dbReference>
<protein>
    <submittedName>
        <fullName evidence="2">Uncharacterized protein</fullName>
    </submittedName>
</protein>
<dbReference type="PANTHER" id="PTHR31649:SF1">
    <property type="entry name" value="FARNESOIC ACID O-METHYL TRANSFERASE DOMAIN-CONTAINING PROTEIN"/>
    <property type="match status" value="1"/>
</dbReference>
<feature type="signal peptide" evidence="1">
    <location>
        <begin position="1"/>
        <end position="20"/>
    </location>
</feature>
<feature type="chain" id="PRO_5039940305" evidence="1">
    <location>
        <begin position="21"/>
        <end position="570"/>
    </location>
</feature>
<dbReference type="PANTHER" id="PTHR31649">
    <property type="entry name" value="AGAP009604-PA"/>
    <property type="match status" value="1"/>
</dbReference>
<dbReference type="EMBL" id="JADBJN010000004">
    <property type="protein sequence ID" value="KAG5667231.1"/>
    <property type="molecule type" value="Genomic_DNA"/>
</dbReference>
<sequence length="570" mass="64038">MKFFKILVLVLGYFVFNSVAHYSEESVFYPCENKYYRYYLDEEPAEYGLSAGYYATNETIYVGLSNWHYAALISVGIHLNPPGVWVPNVGGPGAFLNDSNQIWYLERSYRHKYKWVDSKNVETVPFGVGYNAKQQGIPPYIGRIRINNFTRIGIVAPAMGAFYYVDEFGFTKLTKSGYQVLTCKTLKNETKIPLPGIPEPPPTPPSSIQSCDHNWLPYNNDNAPKVNGISAGFHNCDNLAYVGKAKDKGFYTPGRIQTTSPSGFYLKLESDTYMPNGSFYLMDNSNYSYYWVPYDGNFPSNAVLVTQDVGTFSMGIAKVKINGYMEIGHIISPIASFSVGDESSIYYDYEVLVCDPWPKYKCAQQWKKLNANISVDGFSVDSTSFIGRGTRKCINGCDYGLGKIQSGSNGVNYLDDLTATAVFDNSSNVEYLVKNPSDTYKWQPSRNGVKVVNALELHKEGHRPFYIGMTRINDNVVVGKVRPGDGLFFIDPVTGKQQSTSSYEVLICTSPDASNGEYEEESDTDWFGSFGCPVRKEWSFIKWRCVCRDEFRGVFAASGAKWNEKTCSYV</sequence>
<comment type="caution">
    <text evidence="2">The sequence shown here is derived from an EMBL/GenBank/DDBJ whole genome shotgun (WGS) entry which is preliminary data.</text>
</comment>
<evidence type="ECO:0000313" key="2">
    <source>
        <dbReference type="EMBL" id="KAG5667231.1"/>
    </source>
</evidence>
<reference evidence="2" key="1">
    <citation type="submission" date="2021-03" db="EMBL/GenBank/DDBJ databases">
        <title>Chromosome level genome of the anhydrobiotic midge Polypedilum vanderplanki.</title>
        <authorList>
            <person name="Yoshida Y."/>
            <person name="Kikawada T."/>
            <person name="Gusev O."/>
        </authorList>
    </citation>
    <scope>NUCLEOTIDE SEQUENCE</scope>
    <source>
        <strain evidence="2">NIAS01</strain>
        <tissue evidence="2">Whole body or cell culture</tissue>
    </source>
</reference>
<keyword evidence="1" id="KW-0732">Signal</keyword>
<keyword evidence="3" id="KW-1185">Reference proteome</keyword>
<organism evidence="2 3">
    <name type="scientific">Polypedilum vanderplanki</name>
    <name type="common">Sleeping chironomid midge</name>
    <dbReference type="NCBI Taxonomy" id="319348"/>
    <lineage>
        <taxon>Eukaryota</taxon>
        <taxon>Metazoa</taxon>
        <taxon>Ecdysozoa</taxon>
        <taxon>Arthropoda</taxon>
        <taxon>Hexapoda</taxon>
        <taxon>Insecta</taxon>
        <taxon>Pterygota</taxon>
        <taxon>Neoptera</taxon>
        <taxon>Endopterygota</taxon>
        <taxon>Diptera</taxon>
        <taxon>Nematocera</taxon>
        <taxon>Chironomoidea</taxon>
        <taxon>Chironomidae</taxon>
        <taxon>Chironominae</taxon>
        <taxon>Polypedilum</taxon>
        <taxon>Polypedilum</taxon>
    </lineage>
</organism>
<name>A0A9J6BC49_POLVA</name>
<proteinExistence type="predicted"/>
<gene>
    <name evidence="2" type="ORF">PVAND_015222</name>
</gene>
<accession>A0A9J6BC49</accession>
<evidence type="ECO:0000256" key="1">
    <source>
        <dbReference type="SAM" id="SignalP"/>
    </source>
</evidence>
<dbReference type="Pfam" id="PF11901">
    <property type="entry name" value="DM9"/>
    <property type="match status" value="1"/>
</dbReference>